<dbReference type="AlphaFoldDB" id="A0A8S7FLK7"/>
<reference evidence="2 3" key="1">
    <citation type="submission" date="2018-08" db="EMBL/GenBank/DDBJ databases">
        <authorList>
            <consortium name="NARMS: The National Antimicrobial Resistance Monitoring System"/>
        </authorList>
    </citation>
    <scope>NUCLEOTIDE SEQUENCE [LARGE SCALE GENOMIC DNA]</scope>
    <source>
        <strain evidence="2 3">FSIS11706358</strain>
    </source>
</reference>
<dbReference type="Proteomes" id="UP000542214">
    <property type="component" value="Unassembled WGS sequence"/>
</dbReference>
<evidence type="ECO:0000313" key="2">
    <source>
        <dbReference type="EMBL" id="EFB4535574.1"/>
    </source>
</evidence>
<dbReference type="EMBL" id="AASFZR010000153">
    <property type="protein sequence ID" value="EFB4535574.1"/>
    <property type="molecule type" value="Genomic_DNA"/>
</dbReference>
<feature type="non-terminal residue" evidence="2">
    <location>
        <position position="93"/>
    </location>
</feature>
<sequence>MRGSVIIPVALHVLVAVATLLWLLWYFIPAGNVFNGLTTLLILLLAGWTVFKNCRSEKQKLTSDVTLTDAEPALSDTRAPVVLVCGDMPEALF</sequence>
<keyword evidence="1" id="KW-0472">Membrane</keyword>
<accession>A0A8S7FLK7</accession>
<evidence type="ECO:0000256" key="1">
    <source>
        <dbReference type="SAM" id="Phobius"/>
    </source>
</evidence>
<comment type="caution">
    <text evidence="2">The sequence shown here is derived from an EMBL/GenBank/DDBJ whole genome shotgun (WGS) entry which is preliminary data.</text>
</comment>
<feature type="transmembrane region" description="Helical" evidence="1">
    <location>
        <begin position="33"/>
        <end position="51"/>
    </location>
</feature>
<evidence type="ECO:0000313" key="3">
    <source>
        <dbReference type="Proteomes" id="UP000542214"/>
    </source>
</evidence>
<keyword evidence="1" id="KW-0812">Transmembrane</keyword>
<protein>
    <submittedName>
        <fullName evidence="2">OmpA family protein</fullName>
    </submittedName>
</protein>
<keyword evidence="1" id="KW-1133">Transmembrane helix</keyword>
<feature type="transmembrane region" description="Helical" evidence="1">
    <location>
        <begin position="5"/>
        <end position="27"/>
    </location>
</feature>
<gene>
    <name evidence="2" type="ORF">C0P57_004969</name>
</gene>
<organism evidence="2 3">
    <name type="scientific">Escherichia coli</name>
    <dbReference type="NCBI Taxonomy" id="562"/>
    <lineage>
        <taxon>Bacteria</taxon>
        <taxon>Pseudomonadati</taxon>
        <taxon>Pseudomonadota</taxon>
        <taxon>Gammaproteobacteria</taxon>
        <taxon>Enterobacterales</taxon>
        <taxon>Enterobacteriaceae</taxon>
        <taxon>Escherichia</taxon>
    </lineage>
</organism>
<proteinExistence type="predicted"/>
<name>A0A8S7FLK7_ECOLX</name>